<dbReference type="NCBIfam" id="TIGR04560">
    <property type="entry name" value="ribo_THX"/>
    <property type="match status" value="1"/>
</dbReference>
<evidence type="ECO:0000256" key="2">
    <source>
        <dbReference type="ARBA" id="ARBA00022980"/>
    </source>
</evidence>
<keyword evidence="3" id="KW-0687">Ribonucleoprotein</keyword>
<evidence type="ECO:0000313" key="5">
    <source>
        <dbReference type="EMBL" id="RDC66407.1"/>
    </source>
</evidence>
<dbReference type="Pfam" id="PF17070">
    <property type="entry name" value="Thx"/>
    <property type="match status" value="1"/>
</dbReference>
<dbReference type="InterPro" id="IPR031414">
    <property type="entry name" value="Ribosomal_bTHX"/>
</dbReference>
<comment type="similarity">
    <text evidence="1">Belongs to the bacterial ribosomal protein bTHX family.</text>
</comment>
<feature type="region of interest" description="Disordered" evidence="4">
    <location>
        <begin position="1"/>
        <end position="33"/>
    </location>
</feature>
<protein>
    <recommendedName>
        <fullName evidence="7">30S ribosomal protein THX</fullName>
    </recommendedName>
</protein>
<evidence type="ECO:0000256" key="3">
    <source>
        <dbReference type="ARBA" id="ARBA00023274"/>
    </source>
</evidence>
<dbReference type="GO" id="GO:0005840">
    <property type="term" value="C:ribosome"/>
    <property type="evidence" value="ECO:0007669"/>
    <property type="project" value="UniProtKB-KW"/>
</dbReference>
<proteinExistence type="inferred from homology"/>
<dbReference type="AlphaFoldDB" id="A0A369QT79"/>
<reference evidence="5 6" key="1">
    <citation type="submission" date="2018-04" db="EMBL/GenBank/DDBJ databases">
        <title>Adhaeribacter sp. HMF7616 genome sequencing and assembly.</title>
        <authorList>
            <person name="Kang H."/>
            <person name="Kang J."/>
            <person name="Cha I."/>
            <person name="Kim H."/>
            <person name="Joh K."/>
        </authorList>
    </citation>
    <scope>NUCLEOTIDE SEQUENCE [LARGE SCALE GENOMIC DNA]</scope>
    <source>
        <strain evidence="5 6">HMF7616</strain>
    </source>
</reference>
<gene>
    <name evidence="5" type="ORF">AHMF7616_05038</name>
</gene>
<dbReference type="EMBL" id="QASA01000001">
    <property type="protein sequence ID" value="RDC66407.1"/>
    <property type="molecule type" value="Genomic_DNA"/>
</dbReference>
<sequence length="50" mass="5459">MGKGDIKSKKGKISKGSFGNSRPRKVNKVTTKKETSLLGKLVDKVKDLVK</sequence>
<keyword evidence="2" id="KW-0689">Ribosomal protein</keyword>
<comment type="caution">
    <text evidence="5">The sequence shown here is derived from an EMBL/GenBank/DDBJ whole genome shotgun (WGS) entry which is preliminary data.</text>
</comment>
<dbReference type="InterPro" id="IPR030826">
    <property type="entry name" value="Ribosomal_bTHX/bTHXc/bTHXm"/>
</dbReference>
<evidence type="ECO:0008006" key="7">
    <source>
        <dbReference type="Google" id="ProtNLM"/>
    </source>
</evidence>
<evidence type="ECO:0000313" key="6">
    <source>
        <dbReference type="Proteomes" id="UP000253919"/>
    </source>
</evidence>
<evidence type="ECO:0000256" key="4">
    <source>
        <dbReference type="SAM" id="MobiDB-lite"/>
    </source>
</evidence>
<dbReference type="RefSeq" id="WP_115375271.1">
    <property type="nucleotide sequence ID" value="NZ_QASA01000001.1"/>
</dbReference>
<dbReference type="Proteomes" id="UP000253919">
    <property type="component" value="Unassembled WGS sequence"/>
</dbReference>
<accession>A0A369QT79</accession>
<dbReference type="GO" id="GO:1990904">
    <property type="term" value="C:ribonucleoprotein complex"/>
    <property type="evidence" value="ECO:0007669"/>
    <property type="project" value="UniProtKB-KW"/>
</dbReference>
<keyword evidence="6" id="KW-1185">Reference proteome</keyword>
<organism evidence="5 6">
    <name type="scientific">Adhaeribacter pallidiroseus</name>
    <dbReference type="NCBI Taxonomy" id="2072847"/>
    <lineage>
        <taxon>Bacteria</taxon>
        <taxon>Pseudomonadati</taxon>
        <taxon>Bacteroidota</taxon>
        <taxon>Cytophagia</taxon>
        <taxon>Cytophagales</taxon>
        <taxon>Hymenobacteraceae</taxon>
        <taxon>Adhaeribacter</taxon>
    </lineage>
</organism>
<evidence type="ECO:0000256" key="1">
    <source>
        <dbReference type="ARBA" id="ARBA00010834"/>
    </source>
</evidence>
<name>A0A369QT79_9BACT</name>